<evidence type="ECO:0000256" key="2">
    <source>
        <dbReference type="ARBA" id="ARBA00022549"/>
    </source>
</evidence>
<organism evidence="9 10">
    <name type="scientific">Myxacorys almedinensis A</name>
    <dbReference type="NCBI Taxonomy" id="2690445"/>
    <lineage>
        <taxon>Bacteria</taxon>
        <taxon>Bacillati</taxon>
        <taxon>Cyanobacteriota</taxon>
        <taxon>Cyanophyceae</taxon>
        <taxon>Leptolyngbyales</taxon>
        <taxon>Leptolyngbyaceae</taxon>
        <taxon>Myxacorys</taxon>
        <taxon>Myxacorys almedinensis</taxon>
    </lineage>
</organism>
<keyword evidence="10" id="KW-1185">Reference proteome</keyword>
<proteinExistence type="predicted"/>
<evidence type="ECO:0000256" key="5">
    <source>
        <dbReference type="ARBA" id="ARBA00023136"/>
    </source>
</evidence>
<keyword evidence="5" id="KW-0472">Membrane</keyword>
<keyword evidence="4" id="KW-0793">Thylakoid</keyword>
<dbReference type="EMBL" id="WVIE01000014">
    <property type="protein sequence ID" value="NDJ18185.1"/>
    <property type="molecule type" value="Genomic_DNA"/>
</dbReference>
<dbReference type="GO" id="GO:0031676">
    <property type="term" value="C:plasma membrane-derived thylakoid membrane"/>
    <property type="evidence" value="ECO:0007669"/>
    <property type="project" value="UniProtKB-SubCell"/>
</dbReference>
<feature type="compositionally biased region" description="Pro residues" evidence="7">
    <location>
        <begin position="116"/>
        <end position="126"/>
    </location>
</feature>
<protein>
    <submittedName>
        <fullName evidence="9">CpcD phycobilisome linker protein</fullName>
    </submittedName>
</protein>
<feature type="region of interest" description="Disordered" evidence="7">
    <location>
        <begin position="89"/>
        <end position="126"/>
    </location>
</feature>
<feature type="domain" description="CpcD-like" evidence="8">
    <location>
        <begin position="17"/>
        <end position="75"/>
    </location>
</feature>
<evidence type="ECO:0000256" key="4">
    <source>
        <dbReference type="ARBA" id="ARBA00023078"/>
    </source>
</evidence>
<dbReference type="PROSITE" id="PS51441">
    <property type="entry name" value="CPCD_LIKE"/>
    <property type="match status" value="1"/>
</dbReference>
<dbReference type="InterPro" id="IPR008213">
    <property type="entry name" value="CpcD-like_dom"/>
</dbReference>
<dbReference type="RefSeq" id="WP_162423714.1">
    <property type="nucleotide sequence ID" value="NZ_WVIE01000014.1"/>
</dbReference>
<evidence type="ECO:0000256" key="1">
    <source>
        <dbReference type="ARBA" id="ARBA00004445"/>
    </source>
</evidence>
<reference evidence="9" key="1">
    <citation type="submission" date="2019-12" db="EMBL/GenBank/DDBJ databases">
        <title>High-Quality draft genome sequences of three cyanobacteria isolated from the limestone walls of the Old Cathedral of Coimbra.</title>
        <authorList>
            <person name="Tiago I."/>
            <person name="Soares F."/>
            <person name="Portugal A."/>
        </authorList>
    </citation>
    <scope>NUCLEOTIDE SEQUENCE</scope>
    <source>
        <strain evidence="9">A</strain>
    </source>
</reference>
<dbReference type="Pfam" id="PF01383">
    <property type="entry name" value="CpcD"/>
    <property type="match status" value="1"/>
</dbReference>
<evidence type="ECO:0000313" key="9">
    <source>
        <dbReference type="EMBL" id="NDJ18185.1"/>
    </source>
</evidence>
<sequence>MFGQTALGSSRLSGAENRMFRYEVEGMRQTYESDQLGYPIRTSGSFYITVPYSRMNDEMQRILRMGGNIVSIQPVTLDGDSTAKMQAATANQNLEAKGKSKATGAQQTTQAKSNDAPPPPKESPDR</sequence>
<dbReference type="GO" id="GO:0030089">
    <property type="term" value="C:phycobilisome"/>
    <property type="evidence" value="ECO:0007669"/>
    <property type="project" value="UniProtKB-UniRule"/>
</dbReference>
<evidence type="ECO:0000259" key="8">
    <source>
        <dbReference type="PROSITE" id="PS51441"/>
    </source>
</evidence>
<dbReference type="SMART" id="SM01094">
    <property type="entry name" value="CpcD"/>
    <property type="match status" value="1"/>
</dbReference>
<dbReference type="AlphaFoldDB" id="A0A8J8CLX1"/>
<dbReference type="Proteomes" id="UP000646053">
    <property type="component" value="Unassembled WGS sequence"/>
</dbReference>
<accession>A0A8J8CLX1</accession>
<evidence type="ECO:0000313" key="10">
    <source>
        <dbReference type="Proteomes" id="UP000646053"/>
    </source>
</evidence>
<gene>
    <name evidence="9" type="ORF">GS601_12940</name>
</gene>
<keyword evidence="2" id="KW-0042">Antenna complex</keyword>
<evidence type="ECO:0000256" key="6">
    <source>
        <dbReference type="PROSITE-ProRule" id="PRU00771"/>
    </source>
</evidence>
<comment type="subcellular location">
    <subcellularLocation>
        <location evidence="1">Cellular thylakoid membrane</location>
        <topology evidence="1">Peripheral membrane protein</topology>
        <orientation evidence="1">Cytoplasmic side</orientation>
    </subcellularLocation>
</comment>
<evidence type="ECO:0000256" key="7">
    <source>
        <dbReference type="SAM" id="MobiDB-lite"/>
    </source>
</evidence>
<keyword evidence="3 6" id="KW-0605">Phycobilisome</keyword>
<evidence type="ECO:0000256" key="3">
    <source>
        <dbReference type="ARBA" id="ARBA00022738"/>
    </source>
</evidence>
<comment type="caution">
    <text evidence="9">The sequence shown here is derived from an EMBL/GenBank/DDBJ whole genome shotgun (WGS) entry which is preliminary data.</text>
</comment>
<feature type="compositionally biased region" description="Polar residues" evidence="7">
    <location>
        <begin position="103"/>
        <end position="113"/>
    </location>
</feature>
<name>A0A8J8CLX1_9CYAN</name>